<accession>A0A7Z7BCH2</accession>
<dbReference type="Proteomes" id="UP000198900">
    <property type="component" value="Unassembled WGS sequence"/>
</dbReference>
<organism evidence="1 2">
    <name type="scientific">Paraburkholderia steynii</name>
    <dbReference type="NCBI Taxonomy" id="1245441"/>
    <lineage>
        <taxon>Bacteria</taxon>
        <taxon>Pseudomonadati</taxon>
        <taxon>Pseudomonadota</taxon>
        <taxon>Betaproteobacteria</taxon>
        <taxon>Burkholderiales</taxon>
        <taxon>Burkholderiaceae</taxon>
        <taxon>Paraburkholderia</taxon>
    </lineage>
</organism>
<comment type="caution">
    <text evidence="1">The sequence shown here is derived from an EMBL/GenBank/DDBJ whole genome shotgun (WGS) entry which is preliminary data.</text>
</comment>
<dbReference type="AlphaFoldDB" id="A0A7Z7BCH2"/>
<proteinExistence type="predicted"/>
<protein>
    <submittedName>
        <fullName evidence="1">Uncharacterized protein</fullName>
    </submittedName>
</protein>
<keyword evidence="2" id="KW-1185">Reference proteome</keyword>
<gene>
    <name evidence="1" type="ORF">SAMN04487926_12279</name>
</gene>
<reference evidence="1" key="1">
    <citation type="submission" date="2016-10" db="EMBL/GenBank/DDBJ databases">
        <authorList>
            <person name="Varghese N."/>
            <person name="Submissions S."/>
        </authorList>
    </citation>
    <scope>NUCLEOTIDE SEQUENCE [LARGE SCALE GENOMIC DNA]</scope>
    <source>
        <strain evidence="1">YR281</strain>
    </source>
</reference>
<evidence type="ECO:0000313" key="2">
    <source>
        <dbReference type="Proteomes" id="UP000198900"/>
    </source>
</evidence>
<name>A0A7Z7BCH2_9BURK</name>
<evidence type="ECO:0000313" key="1">
    <source>
        <dbReference type="EMBL" id="SDI71025.1"/>
    </source>
</evidence>
<dbReference type="EMBL" id="FNDI01000022">
    <property type="protein sequence ID" value="SDI71025.1"/>
    <property type="molecule type" value="Genomic_DNA"/>
</dbReference>
<dbReference type="RefSeq" id="WP_091785526.1">
    <property type="nucleotide sequence ID" value="NZ_FNDI01000022.1"/>
</dbReference>
<sequence length="159" mass="17977">MSVLYWAGRGLTKLRGLKDADDYPAENVLFVASGDPLVGDLWDDQNYYAAYHCAEVRYFSFRDLWTCNNWIIGLAYLVGATEALLDAGVAVPFRDFFIWSDGGWVAGPETSARLAAEFAEWDERAKTVAYEDFYGIYVRMREMFEWCALDGAVCCRSVG</sequence>